<keyword evidence="5" id="KW-1185">Reference proteome</keyword>
<sequence length="156" mass="15572">MSSAGEHDLATLLRSVEPVLRDGTWVFVTGDVPAGVVPLATFVEDEGLSLLIRREDADAAGLAYDFVGAWISLSVHSALDAVGLTAAVAGALAAAGISANVVAARYHDHVLVPVDRAEETVRIVAGLGGAASGAADPTDGEGTDDDAAGPGAQSSP</sequence>
<dbReference type="PANTHER" id="PTHR39199">
    <property type="entry name" value="BLR5128 PROTEIN"/>
    <property type="match status" value="1"/>
</dbReference>
<dbReference type="Pfam" id="PF13840">
    <property type="entry name" value="ACT_7"/>
    <property type="match status" value="1"/>
</dbReference>
<feature type="domain" description="DUF2241" evidence="2">
    <location>
        <begin position="4"/>
        <end position="67"/>
    </location>
</feature>
<dbReference type="Proteomes" id="UP000231693">
    <property type="component" value="Unassembled WGS sequence"/>
</dbReference>
<evidence type="ECO:0000259" key="2">
    <source>
        <dbReference type="Pfam" id="PF10000"/>
    </source>
</evidence>
<comment type="caution">
    <text evidence="4">The sequence shown here is derived from an EMBL/GenBank/DDBJ whole genome shotgun (WGS) entry which is preliminary data.</text>
</comment>
<proteinExistence type="predicted"/>
<protein>
    <submittedName>
        <fullName evidence="4">Uncharacterized protein</fullName>
    </submittedName>
</protein>
<dbReference type="Pfam" id="PF10000">
    <property type="entry name" value="ACT_3"/>
    <property type="match status" value="1"/>
</dbReference>
<feature type="compositionally biased region" description="Acidic residues" evidence="1">
    <location>
        <begin position="138"/>
        <end position="147"/>
    </location>
</feature>
<dbReference type="Gene3D" id="3.30.2130.10">
    <property type="entry name" value="VC0802-like"/>
    <property type="match status" value="1"/>
</dbReference>
<evidence type="ECO:0000259" key="3">
    <source>
        <dbReference type="Pfam" id="PF13840"/>
    </source>
</evidence>
<evidence type="ECO:0000313" key="5">
    <source>
        <dbReference type="Proteomes" id="UP000231693"/>
    </source>
</evidence>
<dbReference type="RefSeq" id="WP_100422683.1">
    <property type="nucleotide sequence ID" value="NZ_BOOX01000002.1"/>
</dbReference>
<name>A0A2M9CQ03_9CELL</name>
<dbReference type="InterPro" id="IPR027795">
    <property type="entry name" value="CASTOR_ACT_dom"/>
</dbReference>
<evidence type="ECO:0000313" key="4">
    <source>
        <dbReference type="EMBL" id="PJJ74006.1"/>
    </source>
</evidence>
<feature type="domain" description="CASTOR ACT" evidence="3">
    <location>
        <begin position="69"/>
        <end position="123"/>
    </location>
</feature>
<dbReference type="InterPro" id="IPR045865">
    <property type="entry name" value="ACT-like_dom_sf"/>
</dbReference>
<dbReference type="EMBL" id="PGFE01000002">
    <property type="protein sequence ID" value="PJJ74006.1"/>
    <property type="molecule type" value="Genomic_DNA"/>
</dbReference>
<accession>A0A2M9CQ03</accession>
<evidence type="ECO:0000256" key="1">
    <source>
        <dbReference type="SAM" id="MobiDB-lite"/>
    </source>
</evidence>
<feature type="region of interest" description="Disordered" evidence="1">
    <location>
        <begin position="129"/>
        <end position="156"/>
    </location>
</feature>
<organism evidence="4 5">
    <name type="scientific">Sediminihabitans luteus</name>
    <dbReference type="NCBI Taxonomy" id="1138585"/>
    <lineage>
        <taxon>Bacteria</taxon>
        <taxon>Bacillati</taxon>
        <taxon>Actinomycetota</taxon>
        <taxon>Actinomycetes</taxon>
        <taxon>Micrococcales</taxon>
        <taxon>Cellulomonadaceae</taxon>
        <taxon>Sediminihabitans</taxon>
    </lineage>
</organism>
<dbReference type="OrthoDB" id="9797178at2"/>
<reference evidence="4 5" key="1">
    <citation type="submission" date="2017-11" db="EMBL/GenBank/DDBJ databases">
        <title>Genomic Encyclopedia of Archaeal and Bacterial Type Strains, Phase II (KMG-II): From Individual Species to Whole Genera.</title>
        <authorList>
            <person name="Goeker M."/>
        </authorList>
    </citation>
    <scope>NUCLEOTIDE SEQUENCE [LARGE SCALE GENOMIC DNA]</scope>
    <source>
        <strain evidence="4 5">DSM 25478</strain>
    </source>
</reference>
<dbReference type="PANTHER" id="PTHR39199:SF1">
    <property type="entry name" value="BLR5128 PROTEIN"/>
    <property type="match status" value="1"/>
</dbReference>
<dbReference type="AlphaFoldDB" id="A0A2M9CQ03"/>
<gene>
    <name evidence="4" type="ORF">CLV28_1494</name>
</gene>
<dbReference type="SUPFAM" id="SSF55021">
    <property type="entry name" value="ACT-like"/>
    <property type="match status" value="2"/>
</dbReference>
<dbReference type="InterPro" id="IPR018717">
    <property type="entry name" value="DUF2241"/>
</dbReference>